<keyword evidence="3" id="KW-1185">Reference proteome</keyword>
<reference evidence="2" key="1">
    <citation type="journal article" date="2013" name="Nat. Commun.">
        <title>Whole-genome sequencing of Oryza brachyantha reveals mechanisms underlying Oryza genome evolution.</title>
        <authorList>
            <person name="Chen J."/>
            <person name="Huang Q."/>
            <person name="Gao D."/>
            <person name="Wang J."/>
            <person name="Lang Y."/>
            <person name="Liu T."/>
            <person name="Li B."/>
            <person name="Bai Z."/>
            <person name="Luis Goicoechea J."/>
            <person name="Liang C."/>
            <person name="Chen C."/>
            <person name="Zhang W."/>
            <person name="Sun S."/>
            <person name="Liao Y."/>
            <person name="Zhang X."/>
            <person name="Yang L."/>
            <person name="Song C."/>
            <person name="Wang M."/>
            <person name="Shi J."/>
            <person name="Liu G."/>
            <person name="Liu J."/>
            <person name="Zhou H."/>
            <person name="Zhou W."/>
            <person name="Yu Q."/>
            <person name="An N."/>
            <person name="Chen Y."/>
            <person name="Cai Q."/>
            <person name="Wang B."/>
            <person name="Liu B."/>
            <person name="Min J."/>
            <person name="Huang Y."/>
            <person name="Wu H."/>
            <person name="Li Z."/>
            <person name="Zhang Y."/>
            <person name="Yin Y."/>
            <person name="Song W."/>
            <person name="Jiang J."/>
            <person name="Jackson S.A."/>
            <person name="Wing R.A."/>
            <person name="Wang J."/>
            <person name="Chen M."/>
        </authorList>
    </citation>
    <scope>NUCLEOTIDE SEQUENCE [LARGE SCALE GENOMIC DNA]</scope>
    <source>
        <strain evidence="2">cv. IRGC 101232</strain>
    </source>
</reference>
<protein>
    <submittedName>
        <fullName evidence="2">Uncharacterized protein</fullName>
    </submittedName>
</protein>
<feature type="compositionally biased region" description="Basic and acidic residues" evidence="1">
    <location>
        <begin position="80"/>
        <end position="99"/>
    </location>
</feature>
<feature type="region of interest" description="Disordered" evidence="1">
    <location>
        <begin position="80"/>
        <end position="102"/>
    </location>
</feature>
<dbReference type="EnsemblPlants" id="OB07G22400.1">
    <property type="protein sequence ID" value="OB07G22400.1"/>
    <property type="gene ID" value="OB07G22400"/>
</dbReference>
<accession>J3MLF8</accession>
<evidence type="ECO:0000313" key="3">
    <source>
        <dbReference type="Proteomes" id="UP000006038"/>
    </source>
</evidence>
<evidence type="ECO:0000313" key="2">
    <source>
        <dbReference type="EnsemblPlants" id="OB07G22400.1"/>
    </source>
</evidence>
<name>J3MLF8_ORYBR</name>
<sequence length="118" mass="12349">MDGMMLPSSSSLSSSAAAGCPAYVGVVLGLLAAQAQAQGGRWVSFHGRGRERGDGARVVDDMSGDGVVVVVVAAARARERREREKRMRRRPGEGERETGRGVGVVDPFGRGLAVAIAR</sequence>
<evidence type="ECO:0000256" key="1">
    <source>
        <dbReference type="SAM" id="MobiDB-lite"/>
    </source>
</evidence>
<dbReference type="AlphaFoldDB" id="J3MLF8"/>
<organism evidence="2">
    <name type="scientific">Oryza brachyantha</name>
    <name type="common">malo sina</name>
    <dbReference type="NCBI Taxonomy" id="4533"/>
    <lineage>
        <taxon>Eukaryota</taxon>
        <taxon>Viridiplantae</taxon>
        <taxon>Streptophyta</taxon>
        <taxon>Embryophyta</taxon>
        <taxon>Tracheophyta</taxon>
        <taxon>Spermatophyta</taxon>
        <taxon>Magnoliopsida</taxon>
        <taxon>Liliopsida</taxon>
        <taxon>Poales</taxon>
        <taxon>Poaceae</taxon>
        <taxon>BOP clade</taxon>
        <taxon>Oryzoideae</taxon>
        <taxon>Oryzeae</taxon>
        <taxon>Oryzinae</taxon>
        <taxon>Oryza</taxon>
    </lineage>
</organism>
<dbReference type="Gramene" id="OB07G22400.1">
    <property type="protein sequence ID" value="OB07G22400.1"/>
    <property type="gene ID" value="OB07G22400"/>
</dbReference>
<dbReference type="Proteomes" id="UP000006038">
    <property type="component" value="Chromosome 7"/>
</dbReference>
<proteinExistence type="predicted"/>
<reference evidence="2" key="2">
    <citation type="submission" date="2013-04" db="UniProtKB">
        <authorList>
            <consortium name="EnsemblPlants"/>
        </authorList>
    </citation>
    <scope>IDENTIFICATION</scope>
</reference>
<dbReference type="HOGENOM" id="CLU_2076732_0_0_1"/>